<keyword evidence="1" id="KW-0479">Metal-binding</keyword>
<dbReference type="Proteomes" id="UP001321477">
    <property type="component" value="Chromosome"/>
</dbReference>
<dbReference type="InterPro" id="IPR017850">
    <property type="entry name" value="Alkaline_phosphatase_core_sf"/>
</dbReference>
<evidence type="ECO:0000313" key="5">
    <source>
        <dbReference type="Proteomes" id="UP001321477"/>
    </source>
</evidence>
<gene>
    <name evidence="4" type="ORF">GCM10025870_04350</name>
</gene>
<evidence type="ECO:0000259" key="3">
    <source>
        <dbReference type="Pfam" id="PF00884"/>
    </source>
</evidence>
<evidence type="ECO:0000256" key="1">
    <source>
        <dbReference type="ARBA" id="ARBA00022723"/>
    </source>
</evidence>
<dbReference type="SUPFAM" id="SSF53649">
    <property type="entry name" value="Alkaline phosphatase-like"/>
    <property type="match status" value="1"/>
</dbReference>
<dbReference type="RefSeq" id="WP_234661556.1">
    <property type="nucleotide sequence ID" value="NZ_AP027734.1"/>
</dbReference>
<dbReference type="EMBL" id="AP027734">
    <property type="protein sequence ID" value="BDZ53362.1"/>
    <property type="molecule type" value="Genomic_DNA"/>
</dbReference>
<dbReference type="Gene3D" id="3.40.720.10">
    <property type="entry name" value="Alkaline Phosphatase, subunit A"/>
    <property type="match status" value="1"/>
</dbReference>
<accession>A0ABN6Y7M4</accession>
<keyword evidence="5" id="KW-1185">Reference proteome</keyword>
<keyword evidence="2" id="KW-0378">Hydrolase</keyword>
<name>A0ABN6Y7M4_9MICO</name>
<evidence type="ECO:0000313" key="4">
    <source>
        <dbReference type="EMBL" id="BDZ53362.1"/>
    </source>
</evidence>
<dbReference type="PANTHER" id="PTHR45953">
    <property type="entry name" value="IDURONATE 2-SULFATASE"/>
    <property type="match status" value="1"/>
</dbReference>
<proteinExistence type="predicted"/>
<evidence type="ECO:0000256" key="2">
    <source>
        <dbReference type="ARBA" id="ARBA00022801"/>
    </source>
</evidence>
<feature type="domain" description="Sulfatase N-terminal" evidence="3">
    <location>
        <begin position="7"/>
        <end position="379"/>
    </location>
</feature>
<reference evidence="5" key="1">
    <citation type="journal article" date="2019" name="Int. J. Syst. Evol. Microbiol.">
        <title>The Global Catalogue of Microorganisms (GCM) 10K type strain sequencing project: providing services to taxonomists for standard genome sequencing and annotation.</title>
        <authorList>
            <consortium name="The Broad Institute Genomics Platform"/>
            <consortium name="The Broad Institute Genome Sequencing Center for Infectious Disease"/>
            <person name="Wu L."/>
            <person name="Ma J."/>
        </authorList>
    </citation>
    <scope>NUCLEOTIDE SEQUENCE [LARGE SCALE GENOMIC DNA]</scope>
    <source>
        <strain evidence="5">NBRC 109019</strain>
    </source>
</reference>
<sequence>MTADDRPDIIFLMTDQQRWDALGVHNRLVKTPHLDRLIESGILFPQATCQAPMCVPSRHSLMTGTYPSQNGVRSNEAATPGDDAIVAPVLAEAMRDAGYLTAGFGKTHWGRTPEIPSTRGFDVRVVGTRDLGIEVGAVGWQEEEDPDGRAAYLEMTRGYGPGEEEPVGYIGATSTIPTRNHPDGWIAERALEWLDGPDLETDKPLFFYLSFVKPHAGHNPAAEFEALYDIDEIPDLETPPWDESRYDHIRVRDDNSHFLGARSERWRDAWRGLTPRERRYATLRYWANCSWLDSLFGRALDRLAVRGRLANALIVFASDHGEMLGERNFQFSKYCLYDSSVRVPLVLSGTAIASGLRGTVDDRPAALVDIYPTIAQAAGFGIHASAAGASLLEPARRAGSFAEMHEPAPAWMWRTARYKLIAFVDPERSGAQGELYDLQADPREWHDLYHDPAHLAVRADLMAELIAHMAATSAASPTHGALGAAPVLEAVHAFAGHQNDSETSHE</sequence>
<dbReference type="Pfam" id="PF00884">
    <property type="entry name" value="Sulfatase"/>
    <property type="match status" value="1"/>
</dbReference>
<dbReference type="InterPro" id="IPR000917">
    <property type="entry name" value="Sulfatase_N"/>
</dbReference>
<dbReference type="PANTHER" id="PTHR45953:SF1">
    <property type="entry name" value="IDURONATE 2-SULFATASE"/>
    <property type="match status" value="1"/>
</dbReference>
<protein>
    <submittedName>
        <fullName evidence="4">Iduronate-2-sulfatase</fullName>
    </submittedName>
</protein>
<organism evidence="4 5">
    <name type="scientific">Agromyces marinus</name>
    <dbReference type="NCBI Taxonomy" id="1389020"/>
    <lineage>
        <taxon>Bacteria</taxon>
        <taxon>Bacillati</taxon>
        <taxon>Actinomycetota</taxon>
        <taxon>Actinomycetes</taxon>
        <taxon>Micrococcales</taxon>
        <taxon>Microbacteriaceae</taxon>
        <taxon>Agromyces</taxon>
    </lineage>
</organism>